<proteinExistence type="predicted"/>
<evidence type="ECO:0000313" key="2">
    <source>
        <dbReference type="Proteomes" id="UP001317705"/>
    </source>
</evidence>
<dbReference type="RefSeq" id="WP_282000314.1">
    <property type="nucleotide sequence ID" value="NZ_AP027151.1"/>
</dbReference>
<organism evidence="1 2">
    <name type="scientific">Geotalea uraniireducens</name>
    <dbReference type="NCBI Taxonomy" id="351604"/>
    <lineage>
        <taxon>Bacteria</taxon>
        <taxon>Pseudomonadati</taxon>
        <taxon>Thermodesulfobacteriota</taxon>
        <taxon>Desulfuromonadia</taxon>
        <taxon>Geobacterales</taxon>
        <taxon>Geobacteraceae</taxon>
        <taxon>Geotalea</taxon>
    </lineage>
</organism>
<sequence>MRGEKVCNVQDARTLHCLTAEATVSCARCGAKAHSPQNVCEPVQLAESKSSGE</sequence>
<name>A0ABN6VV52_9BACT</name>
<evidence type="ECO:0000313" key="1">
    <source>
        <dbReference type="EMBL" id="BDV44206.1"/>
    </source>
</evidence>
<reference evidence="1 2" key="1">
    <citation type="submission" date="2022-12" db="EMBL/GenBank/DDBJ databases">
        <title>Polyphasic characterization of Geotalea uranireducens NIT-SL11 newly isolated from a complex of sewage sludge and microbially reduced graphene oxide.</title>
        <authorList>
            <person name="Xie L."/>
            <person name="Yoshida N."/>
            <person name="Meng L."/>
        </authorList>
    </citation>
    <scope>NUCLEOTIDE SEQUENCE [LARGE SCALE GENOMIC DNA]</scope>
    <source>
        <strain evidence="1 2">NIT-SL11</strain>
    </source>
</reference>
<dbReference type="Proteomes" id="UP001317705">
    <property type="component" value="Chromosome"/>
</dbReference>
<gene>
    <name evidence="1" type="ORF">GURASL_31290</name>
</gene>
<dbReference type="EMBL" id="AP027151">
    <property type="protein sequence ID" value="BDV44206.1"/>
    <property type="molecule type" value="Genomic_DNA"/>
</dbReference>
<accession>A0ABN6VV52</accession>
<keyword evidence="2" id="KW-1185">Reference proteome</keyword>
<protein>
    <submittedName>
        <fullName evidence="1">Uncharacterized protein</fullName>
    </submittedName>
</protein>